<dbReference type="Proteomes" id="UP000600918">
    <property type="component" value="Unassembled WGS sequence"/>
</dbReference>
<evidence type="ECO:0000313" key="2">
    <source>
        <dbReference type="EMBL" id="KAF7417317.1"/>
    </source>
</evidence>
<evidence type="ECO:0000313" key="3">
    <source>
        <dbReference type="Proteomes" id="UP000600918"/>
    </source>
</evidence>
<accession>A0A834U5K3</accession>
<feature type="compositionally biased region" description="Basic and acidic residues" evidence="1">
    <location>
        <begin position="28"/>
        <end position="42"/>
    </location>
</feature>
<sequence length="125" mass="14102">MSRGSLSMDTRMPNSYERRALKVDYREKAETRDLPYDGEKKAGNSRSRGCVYRRKEIKNGCAMSAKKNSIGNVFVPGSKPRFEAVCSELKSPWRSHRNGYRVPHSSTGISPAESLHRFSRGTTTT</sequence>
<evidence type="ECO:0000256" key="1">
    <source>
        <dbReference type="SAM" id="MobiDB-lite"/>
    </source>
</evidence>
<feature type="region of interest" description="Disordered" evidence="1">
    <location>
        <begin position="28"/>
        <end position="48"/>
    </location>
</feature>
<dbReference type="AlphaFoldDB" id="A0A834U5K3"/>
<gene>
    <name evidence="2" type="ORF">H0235_011848</name>
</gene>
<proteinExistence type="predicted"/>
<keyword evidence="3" id="KW-1185">Reference proteome</keyword>
<name>A0A834U5K3_VESPE</name>
<organism evidence="2 3">
    <name type="scientific">Vespula pensylvanica</name>
    <name type="common">Western yellow jacket</name>
    <name type="synonym">Wasp</name>
    <dbReference type="NCBI Taxonomy" id="30213"/>
    <lineage>
        <taxon>Eukaryota</taxon>
        <taxon>Metazoa</taxon>
        <taxon>Ecdysozoa</taxon>
        <taxon>Arthropoda</taxon>
        <taxon>Hexapoda</taxon>
        <taxon>Insecta</taxon>
        <taxon>Pterygota</taxon>
        <taxon>Neoptera</taxon>
        <taxon>Endopterygota</taxon>
        <taxon>Hymenoptera</taxon>
        <taxon>Apocrita</taxon>
        <taxon>Aculeata</taxon>
        <taxon>Vespoidea</taxon>
        <taxon>Vespidae</taxon>
        <taxon>Vespinae</taxon>
        <taxon>Vespula</taxon>
    </lineage>
</organism>
<comment type="caution">
    <text evidence="2">The sequence shown here is derived from an EMBL/GenBank/DDBJ whole genome shotgun (WGS) entry which is preliminary data.</text>
</comment>
<feature type="region of interest" description="Disordered" evidence="1">
    <location>
        <begin position="95"/>
        <end position="125"/>
    </location>
</feature>
<dbReference type="EMBL" id="JACSDY010000010">
    <property type="protein sequence ID" value="KAF7417317.1"/>
    <property type="molecule type" value="Genomic_DNA"/>
</dbReference>
<protein>
    <submittedName>
        <fullName evidence="2">Uncharacterized protein</fullName>
    </submittedName>
</protein>
<reference evidence="2" key="1">
    <citation type="journal article" date="2020" name="G3 (Bethesda)">
        <title>High-Quality Assemblies for Three Invasive Social Wasps from the &lt;i&gt;Vespula&lt;/i&gt; Genus.</title>
        <authorList>
            <person name="Harrop T.W.R."/>
            <person name="Guhlin J."/>
            <person name="McLaughlin G.M."/>
            <person name="Permina E."/>
            <person name="Stockwell P."/>
            <person name="Gilligan J."/>
            <person name="Le Lec M.F."/>
            <person name="Gruber M.A.M."/>
            <person name="Quinn O."/>
            <person name="Lovegrove M."/>
            <person name="Duncan E.J."/>
            <person name="Remnant E.J."/>
            <person name="Van Eeckhoven J."/>
            <person name="Graham B."/>
            <person name="Knapp R.A."/>
            <person name="Langford K.W."/>
            <person name="Kronenberg Z."/>
            <person name="Press M.O."/>
            <person name="Eacker S.M."/>
            <person name="Wilson-Rankin E.E."/>
            <person name="Purcell J."/>
            <person name="Lester P.J."/>
            <person name="Dearden P.K."/>
        </authorList>
    </citation>
    <scope>NUCLEOTIDE SEQUENCE</scope>
    <source>
        <strain evidence="2">Volc-1</strain>
    </source>
</reference>